<evidence type="ECO:0000313" key="2">
    <source>
        <dbReference type="Proteomes" id="UP000034107"/>
    </source>
</evidence>
<dbReference type="Proteomes" id="UP000034107">
    <property type="component" value="Unassembled WGS sequence"/>
</dbReference>
<dbReference type="EMBL" id="LCLS01000003">
    <property type="protein sequence ID" value="KKU22342.1"/>
    <property type="molecule type" value="Genomic_DNA"/>
</dbReference>
<organism evidence="1 2">
    <name type="scientific">Candidatus Nomurabacteria bacterium GW2011_GWA1_46_11</name>
    <dbReference type="NCBI Taxonomy" id="1618732"/>
    <lineage>
        <taxon>Bacteria</taxon>
        <taxon>Candidatus Nomuraibacteriota</taxon>
    </lineage>
</organism>
<accession>A0A0G1NPU1</accession>
<protein>
    <submittedName>
        <fullName evidence="1">Uncharacterized protein</fullName>
    </submittedName>
</protein>
<sequence length="202" mass="22784">MDEGASPELTFIPTELDLAQGSGINEWHIKQAVRIVEIIRTRQDRLGDMWQCATLPPFVEMHNYLDDAPRKDPAKANLLSFIQAGQPVVTWTFRKKETPLMQNETEAACIRLLVKRMGNGANGSVYFCVDVERRNMIAGDELGTDYNFERVITAALFESGLPVSLNELPKEPNSEDNLVQRSRDGVVLKMQPLPPFLRPRTS</sequence>
<dbReference type="AlphaFoldDB" id="A0A0G1NPU1"/>
<reference evidence="1 2" key="1">
    <citation type="journal article" date="2015" name="Nature">
        <title>rRNA introns, odd ribosomes, and small enigmatic genomes across a large radiation of phyla.</title>
        <authorList>
            <person name="Brown C.T."/>
            <person name="Hug L.A."/>
            <person name="Thomas B.C."/>
            <person name="Sharon I."/>
            <person name="Castelle C.J."/>
            <person name="Singh A."/>
            <person name="Wilkins M.J."/>
            <person name="Williams K.H."/>
            <person name="Banfield J.F."/>
        </authorList>
    </citation>
    <scope>NUCLEOTIDE SEQUENCE [LARGE SCALE GENOMIC DNA]</scope>
</reference>
<proteinExistence type="predicted"/>
<name>A0A0G1NPU1_9BACT</name>
<comment type="caution">
    <text evidence="1">The sequence shown here is derived from an EMBL/GenBank/DDBJ whole genome shotgun (WGS) entry which is preliminary data.</text>
</comment>
<gene>
    <name evidence="1" type="ORF">UX31_C0003G0008</name>
</gene>
<evidence type="ECO:0000313" key="1">
    <source>
        <dbReference type="EMBL" id="KKU22342.1"/>
    </source>
</evidence>